<dbReference type="PROSITE" id="PS51155">
    <property type="entry name" value="CHIT_BIND_RR_2"/>
    <property type="match status" value="1"/>
</dbReference>
<name>A0A226F1E9_FOLCA</name>
<feature type="region of interest" description="Disordered" evidence="2">
    <location>
        <begin position="33"/>
        <end position="60"/>
    </location>
</feature>
<dbReference type="Proteomes" id="UP000198287">
    <property type="component" value="Unassembled WGS sequence"/>
</dbReference>
<dbReference type="InterPro" id="IPR000618">
    <property type="entry name" value="Insect_cuticle"/>
</dbReference>
<keyword evidence="5" id="KW-1185">Reference proteome</keyword>
<dbReference type="OrthoDB" id="10586329at2759"/>
<gene>
    <name evidence="4" type="ORF">Fcan01_03397</name>
</gene>
<evidence type="ECO:0000313" key="4">
    <source>
        <dbReference type="EMBL" id="OXA63603.1"/>
    </source>
</evidence>
<feature type="signal peptide" evidence="3">
    <location>
        <begin position="1"/>
        <end position="23"/>
    </location>
</feature>
<evidence type="ECO:0000256" key="3">
    <source>
        <dbReference type="SAM" id="SignalP"/>
    </source>
</evidence>
<comment type="caution">
    <text evidence="4">The sequence shown here is derived from an EMBL/GenBank/DDBJ whole genome shotgun (WGS) entry which is preliminary data.</text>
</comment>
<evidence type="ECO:0000256" key="2">
    <source>
        <dbReference type="SAM" id="MobiDB-lite"/>
    </source>
</evidence>
<organism evidence="4 5">
    <name type="scientific">Folsomia candida</name>
    <name type="common">Springtail</name>
    <dbReference type="NCBI Taxonomy" id="158441"/>
    <lineage>
        <taxon>Eukaryota</taxon>
        <taxon>Metazoa</taxon>
        <taxon>Ecdysozoa</taxon>
        <taxon>Arthropoda</taxon>
        <taxon>Hexapoda</taxon>
        <taxon>Collembola</taxon>
        <taxon>Entomobryomorpha</taxon>
        <taxon>Isotomoidea</taxon>
        <taxon>Isotomidae</taxon>
        <taxon>Proisotominae</taxon>
        <taxon>Folsomia</taxon>
    </lineage>
</organism>
<keyword evidence="3" id="KW-0732">Signal</keyword>
<evidence type="ECO:0000256" key="1">
    <source>
        <dbReference type="PROSITE-ProRule" id="PRU00497"/>
    </source>
</evidence>
<keyword evidence="1" id="KW-0193">Cuticle</keyword>
<dbReference type="EMBL" id="LNIX01000001">
    <property type="protein sequence ID" value="OXA63603.1"/>
    <property type="molecule type" value="Genomic_DNA"/>
</dbReference>
<sequence>MALLKVTFALGLILAVCLGNTFAKKDHHHYEMKKRSTESSGLNQDKASQSVPDWKPASGPREFTVNVDDNIQGANQHRHEKWNNGTVTGSYAAPGGRNGKWLKYEYIGDSNGFRITSTKEVTPEELMDGNASAQAHQANININTDHDAPVKYTVTEDQLNAKDKQVKAKQ</sequence>
<dbReference type="AlphaFoldDB" id="A0A226F1E9"/>
<proteinExistence type="predicted"/>
<feature type="compositionally biased region" description="Polar residues" evidence="2">
    <location>
        <begin position="38"/>
        <end position="51"/>
    </location>
</feature>
<reference evidence="4 5" key="1">
    <citation type="submission" date="2015-12" db="EMBL/GenBank/DDBJ databases">
        <title>The genome of Folsomia candida.</title>
        <authorList>
            <person name="Faddeeva A."/>
            <person name="Derks M.F."/>
            <person name="Anvar Y."/>
            <person name="Smit S."/>
            <person name="Van Straalen N."/>
            <person name="Roelofs D."/>
        </authorList>
    </citation>
    <scope>NUCLEOTIDE SEQUENCE [LARGE SCALE GENOMIC DNA]</scope>
    <source>
        <strain evidence="4 5">VU population</strain>
        <tissue evidence="4">Whole body</tissue>
    </source>
</reference>
<dbReference type="OMA" id="DNIQGAN"/>
<dbReference type="GO" id="GO:0042302">
    <property type="term" value="F:structural constituent of cuticle"/>
    <property type="evidence" value="ECO:0007669"/>
    <property type="project" value="UniProtKB-UniRule"/>
</dbReference>
<feature type="chain" id="PRO_5013234445" evidence="3">
    <location>
        <begin position="24"/>
        <end position="170"/>
    </location>
</feature>
<evidence type="ECO:0000313" key="5">
    <source>
        <dbReference type="Proteomes" id="UP000198287"/>
    </source>
</evidence>
<protein>
    <submittedName>
        <fullName evidence="4">Uncharacterized protein</fullName>
    </submittedName>
</protein>
<accession>A0A226F1E9</accession>
<dbReference type="Pfam" id="PF00379">
    <property type="entry name" value="Chitin_bind_4"/>
    <property type="match status" value="1"/>
</dbReference>